<protein>
    <submittedName>
        <fullName evidence="2">Uncharacterized protein</fullName>
    </submittedName>
</protein>
<feature type="compositionally biased region" description="Low complexity" evidence="1">
    <location>
        <begin position="174"/>
        <end position="184"/>
    </location>
</feature>
<proteinExistence type="predicted"/>
<dbReference type="Proteomes" id="UP001230504">
    <property type="component" value="Unassembled WGS sequence"/>
</dbReference>
<sequence length="263" mass="28621">MRALPERSITGNGLLPNNQCTSVCCRTSLGSLGGKGPVQRHGSEFEQRVKLLRVKFTSSFYFCIIIYSVNSYFPKPPSRVSSNAGRSRELHLDACQITHCLLCASPIRDKSWEKPPPDPVIGSVLRSQSGLALCPLIARTLPAPTIEVDDEGSPVAGNALLCVCASLTRLSIHTRQQQRQGTGRPSSNSSPAPDLAAQTHDGYRPSPSGVPRAWVRWSPLSGLSTLPSYLTEYCSICLYIQVRRTSTGSDSRFPPLTLRANLL</sequence>
<accession>A0AAD8QDU8</accession>
<evidence type="ECO:0000313" key="3">
    <source>
        <dbReference type="Proteomes" id="UP001230504"/>
    </source>
</evidence>
<reference evidence="2" key="1">
    <citation type="submission" date="2021-06" db="EMBL/GenBank/DDBJ databases">
        <title>Comparative genomics, transcriptomics and evolutionary studies reveal genomic signatures of adaptation to plant cell wall in hemibiotrophic fungi.</title>
        <authorList>
            <consortium name="DOE Joint Genome Institute"/>
            <person name="Baroncelli R."/>
            <person name="Diaz J.F."/>
            <person name="Benocci T."/>
            <person name="Peng M."/>
            <person name="Battaglia E."/>
            <person name="Haridas S."/>
            <person name="Andreopoulos W."/>
            <person name="Labutti K."/>
            <person name="Pangilinan J."/>
            <person name="Floch G.L."/>
            <person name="Makela M.R."/>
            <person name="Henrissat B."/>
            <person name="Grigoriev I.V."/>
            <person name="Crouch J.A."/>
            <person name="De Vries R.P."/>
            <person name="Sukno S.A."/>
            <person name="Thon M.R."/>
        </authorList>
    </citation>
    <scope>NUCLEOTIDE SEQUENCE</scope>
    <source>
        <strain evidence="2">CBS 125086</strain>
    </source>
</reference>
<evidence type="ECO:0000256" key="1">
    <source>
        <dbReference type="SAM" id="MobiDB-lite"/>
    </source>
</evidence>
<dbReference type="GeneID" id="85440554"/>
<dbReference type="AlphaFoldDB" id="A0AAD8QDU8"/>
<evidence type="ECO:0000313" key="2">
    <source>
        <dbReference type="EMBL" id="KAK1600161.1"/>
    </source>
</evidence>
<gene>
    <name evidence="2" type="ORF">LY79DRAFT_532744</name>
</gene>
<keyword evidence="3" id="KW-1185">Reference proteome</keyword>
<feature type="region of interest" description="Disordered" evidence="1">
    <location>
        <begin position="174"/>
        <end position="208"/>
    </location>
</feature>
<comment type="caution">
    <text evidence="2">The sequence shown here is derived from an EMBL/GenBank/DDBJ whole genome shotgun (WGS) entry which is preliminary data.</text>
</comment>
<dbReference type="EMBL" id="JAHLJV010000001">
    <property type="protein sequence ID" value="KAK1600161.1"/>
    <property type="molecule type" value="Genomic_DNA"/>
</dbReference>
<name>A0AAD8QDU8_9PEZI</name>
<organism evidence="2 3">
    <name type="scientific">Colletotrichum navitas</name>
    <dbReference type="NCBI Taxonomy" id="681940"/>
    <lineage>
        <taxon>Eukaryota</taxon>
        <taxon>Fungi</taxon>
        <taxon>Dikarya</taxon>
        <taxon>Ascomycota</taxon>
        <taxon>Pezizomycotina</taxon>
        <taxon>Sordariomycetes</taxon>
        <taxon>Hypocreomycetidae</taxon>
        <taxon>Glomerellales</taxon>
        <taxon>Glomerellaceae</taxon>
        <taxon>Colletotrichum</taxon>
        <taxon>Colletotrichum graminicola species complex</taxon>
    </lineage>
</organism>
<dbReference type="RefSeq" id="XP_060420657.1">
    <property type="nucleotide sequence ID" value="XM_060556314.1"/>
</dbReference>